<dbReference type="VEuPathDB" id="MicrosporidiaDB:M153_351000294"/>
<evidence type="ECO:0000313" key="2">
    <source>
        <dbReference type="EMBL" id="KRH94186.1"/>
    </source>
</evidence>
<sequence>MWITNYNEFGQIVFPVVKSAFKIILDLRSLAIILCVAFFFRFKENLMKKIVKRIFLFEIISRFRNGLICYFKIQFDKRLNTKHLVLYPKKLASRTKIQTETTHIDDLLGQQNTNEDINTVNDSEQSNIEHIILFKPFKASIHSVSEIFKLDERAINHNLVFHIPEYKKEYFESNIDIPFHENVLLFQNIELDHGVGPISDESVLKSENEKNDIPVEIKEVHLSNFASHNHQNEIHTKFTDKMKSYEKTKLSKTQFDHLANVVKNIAIDIYIKYKKRPHLVGFSLGCGMLLHSLMADNMIALFDKIILMAPFKSSMSYVEHSWFLKMTLSQTVQKYFRFDNEMALKKLLKSQKCKNFEQELDAAKPFVQKPDIKSDQTTHKQLKDRIIIFHGVNDNLFPIDYIRYLSKEYDIELREYSSNHNGLMHNPDVWKDISCTIRGMP</sequence>
<accession>A0A0R0LYC4</accession>
<evidence type="ECO:0000256" key="1">
    <source>
        <dbReference type="SAM" id="Phobius"/>
    </source>
</evidence>
<dbReference type="InterPro" id="IPR029058">
    <property type="entry name" value="AB_hydrolase_fold"/>
</dbReference>
<keyword evidence="1" id="KW-1133">Transmembrane helix</keyword>
<evidence type="ECO:0000313" key="3">
    <source>
        <dbReference type="Proteomes" id="UP000051530"/>
    </source>
</evidence>
<name>A0A0R0LYC4_9MICR</name>
<reference evidence="2 3" key="1">
    <citation type="submission" date="2015-07" db="EMBL/GenBank/DDBJ databases">
        <title>The genome of Pseudoloma neurophilia, a relevant intracellular parasite of the zebrafish.</title>
        <authorList>
            <person name="Ndikumana S."/>
            <person name="Pelin A."/>
            <person name="Sanders J."/>
            <person name="Corradi N."/>
        </authorList>
    </citation>
    <scope>NUCLEOTIDE SEQUENCE [LARGE SCALE GENOMIC DNA]</scope>
    <source>
        <strain evidence="2 3">MK1</strain>
    </source>
</reference>
<dbReference type="SUPFAM" id="SSF53474">
    <property type="entry name" value="alpha/beta-Hydrolases"/>
    <property type="match status" value="1"/>
</dbReference>
<protein>
    <recommendedName>
        <fullName evidence="4">Alpha/beta hydrolase</fullName>
    </recommendedName>
</protein>
<feature type="transmembrane region" description="Helical" evidence="1">
    <location>
        <begin position="20"/>
        <end position="40"/>
    </location>
</feature>
<dbReference type="AlphaFoldDB" id="A0A0R0LYC4"/>
<keyword evidence="3" id="KW-1185">Reference proteome</keyword>
<gene>
    <name evidence="2" type="ORF">M153_351000294</name>
</gene>
<evidence type="ECO:0008006" key="4">
    <source>
        <dbReference type="Google" id="ProtNLM"/>
    </source>
</evidence>
<proteinExistence type="predicted"/>
<dbReference type="Gene3D" id="3.40.50.1820">
    <property type="entry name" value="alpha/beta hydrolase"/>
    <property type="match status" value="1"/>
</dbReference>
<organism evidence="2 3">
    <name type="scientific">Pseudoloma neurophilia</name>
    <dbReference type="NCBI Taxonomy" id="146866"/>
    <lineage>
        <taxon>Eukaryota</taxon>
        <taxon>Fungi</taxon>
        <taxon>Fungi incertae sedis</taxon>
        <taxon>Microsporidia</taxon>
        <taxon>Pseudoloma</taxon>
    </lineage>
</organism>
<keyword evidence="1" id="KW-0472">Membrane</keyword>
<keyword evidence="1" id="KW-0812">Transmembrane</keyword>
<dbReference type="EMBL" id="LGUB01000121">
    <property type="protein sequence ID" value="KRH94186.1"/>
    <property type="molecule type" value="Genomic_DNA"/>
</dbReference>
<comment type="caution">
    <text evidence="2">The sequence shown here is derived from an EMBL/GenBank/DDBJ whole genome shotgun (WGS) entry which is preliminary data.</text>
</comment>
<feature type="transmembrane region" description="Helical" evidence="1">
    <location>
        <begin position="279"/>
        <end position="302"/>
    </location>
</feature>
<dbReference type="Proteomes" id="UP000051530">
    <property type="component" value="Unassembled WGS sequence"/>
</dbReference>